<dbReference type="Proteomes" id="UP000306888">
    <property type="component" value="Unassembled WGS sequence"/>
</dbReference>
<protein>
    <recommendedName>
        <fullName evidence="3">histidine kinase</fullName>
        <ecNumber evidence="3">2.7.13.3</ecNumber>
    </recommendedName>
</protein>
<dbReference type="GO" id="GO:0016036">
    <property type="term" value="P:cellular response to phosphate starvation"/>
    <property type="evidence" value="ECO:0007669"/>
    <property type="project" value="TreeGrafter"/>
</dbReference>
<dbReference type="PANTHER" id="PTHR45453">
    <property type="entry name" value="PHOSPHATE REGULON SENSOR PROTEIN PHOR"/>
    <property type="match status" value="1"/>
</dbReference>
<sequence length="340" mass="39874">MNVVDFFKERFLFLILSLATLGFSFLLLFYLEVDLYAIIFITLLNLISILTYHIYDYFNKKKYYDELMSNLDALDKKYLISDVMEEGSFIESRLIYQIINETTKSMKDDISDLKINNKEYREYIELWVHEVKTPISSCKLIIENNKSDLTNSINEEVNKVENYIEQALFYARSNALEKDYIIKELNLKNIINKVVRRNSKVLIQEKIKIEAIDLDKTIYTDSKWIEFIINQVLNNSIKYMDYNKNQNKIKFYTREIGENIVLYIEDSGIGMNEKDVVKAFDKGYTGENGRRFSKSTGIGLYLCRKLASKLGLGINLESEVNKGTKVAIIFPINKYLIEMQ</sequence>
<evidence type="ECO:0000256" key="5">
    <source>
        <dbReference type="ARBA" id="ARBA00022679"/>
    </source>
</evidence>
<feature type="domain" description="Histidine kinase" evidence="12">
    <location>
        <begin position="126"/>
        <end position="334"/>
    </location>
</feature>
<dbReference type="InterPro" id="IPR005467">
    <property type="entry name" value="His_kinase_dom"/>
</dbReference>
<accession>A0A4S2DR42</accession>
<evidence type="ECO:0000256" key="9">
    <source>
        <dbReference type="ARBA" id="ARBA00023012"/>
    </source>
</evidence>
<evidence type="ECO:0000259" key="12">
    <source>
        <dbReference type="PROSITE" id="PS50109"/>
    </source>
</evidence>
<dbReference type="PRINTS" id="PR00344">
    <property type="entry name" value="BCTRLSENSOR"/>
</dbReference>
<dbReference type="InterPro" id="IPR050351">
    <property type="entry name" value="BphY/WalK/GraS-like"/>
</dbReference>
<keyword evidence="5" id="KW-0808">Transferase</keyword>
<evidence type="ECO:0000256" key="11">
    <source>
        <dbReference type="SAM" id="Phobius"/>
    </source>
</evidence>
<evidence type="ECO:0000256" key="1">
    <source>
        <dbReference type="ARBA" id="ARBA00000085"/>
    </source>
</evidence>
<dbReference type="PROSITE" id="PS50109">
    <property type="entry name" value="HIS_KIN"/>
    <property type="match status" value="1"/>
</dbReference>
<evidence type="ECO:0000256" key="4">
    <source>
        <dbReference type="ARBA" id="ARBA00022475"/>
    </source>
</evidence>
<dbReference type="GO" id="GO:0005886">
    <property type="term" value="C:plasma membrane"/>
    <property type="evidence" value="ECO:0007669"/>
    <property type="project" value="UniProtKB-SubCell"/>
</dbReference>
<keyword evidence="7 13" id="KW-0418">Kinase</keyword>
<keyword evidence="4" id="KW-1003">Cell membrane</keyword>
<evidence type="ECO:0000256" key="8">
    <source>
        <dbReference type="ARBA" id="ARBA00022989"/>
    </source>
</evidence>
<comment type="catalytic activity">
    <reaction evidence="1">
        <text>ATP + protein L-histidine = ADP + protein N-phospho-L-histidine.</text>
        <dbReference type="EC" id="2.7.13.3"/>
    </reaction>
</comment>
<dbReference type="Gene3D" id="3.30.565.10">
    <property type="entry name" value="Histidine kinase-like ATPase, C-terminal domain"/>
    <property type="match status" value="1"/>
</dbReference>
<feature type="transmembrane region" description="Helical" evidence="11">
    <location>
        <begin position="36"/>
        <end position="55"/>
    </location>
</feature>
<evidence type="ECO:0000313" key="13">
    <source>
        <dbReference type="EMBL" id="TGY43624.1"/>
    </source>
</evidence>
<evidence type="ECO:0000313" key="14">
    <source>
        <dbReference type="Proteomes" id="UP000306888"/>
    </source>
</evidence>
<dbReference type="InterPro" id="IPR003594">
    <property type="entry name" value="HATPase_dom"/>
</dbReference>
<keyword evidence="8 11" id="KW-1133">Transmembrane helix</keyword>
<feature type="transmembrane region" description="Helical" evidence="11">
    <location>
        <begin position="12"/>
        <end position="30"/>
    </location>
</feature>
<evidence type="ECO:0000256" key="10">
    <source>
        <dbReference type="ARBA" id="ARBA00023136"/>
    </source>
</evidence>
<dbReference type="InterPro" id="IPR004358">
    <property type="entry name" value="Sig_transdc_His_kin-like_C"/>
</dbReference>
<dbReference type="SMART" id="SM00387">
    <property type="entry name" value="HATPase_c"/>
    <property type="match status" value="1"/>
</dbReference>
<evidence type="ECO:0000256" key="3">
    <source>
        <dbReference type="ARBA" id="ARBA00012438"/>
    </source>
</evidence>
<keyword evidence="9" id="KW-0902">Two-component regulatory system</keyword>
<dbReference type="EMBL" id="SRYR01000001">
    <property type="protein sequence ID" value="TGY43624.1"/>
    <property type="molecule type" value="Genomic_DNA"/>
</dbReference>
<dbReference type="InterPro" id="IPR036890">
    <property type="entry name" value="HATPase_C_sf"/>
</dbReference>
<comment type="subcellular location">
    <subcellularLocation>
        <location evidence="2">Cell membrane</location>
        <topology evidence="2">Multi-pass membrane protein</topology>
    </subcellularLocation>
</comment>
<dbReference type="Pfam" id="PF02518">
    <property type="entry name" value="HATPase_c"/>
    <property type="match status" value="1"/>
</dbReference>
<evidence type="ECO:0000256" key="7">
    <source>
        <dbReference type="ARBA" id="ARBA00022777"/>
    </source>
</evidence>
<dbReference type="SUPFAM" id="SSF55874">
    <property type="entry name" value="ATPase domain of HSP90 chaperone/DNA topoisomerase II/histidine kinase"/>
    <property type="match status" value="1"/>
</dbReference>
<dbReference type="AlphaFoldDB" id="A0A4S2DR42"/>
<dbReference type="OrthoDB" id="9780487at2"/>
<reference evidence="13 14" key="1">
    <citation type="submission" date="2019-04" db="EMBL/GenBank/DDBJ databases">
        <title>Microbes associate with the intestines of laboratory mice.</title>
        <authorList>
            <person name="Navarre W."/>
            <person name="Wong E."/>
            <person name="Huang K."/>
            <person name="Tropini C."/>
            <person name="Ng K."/>
            <person name="Yu B."/>
        </authorList>
    </citation>
    <scope>NUCLEOTIDE SEQUENCE [LARGE SCALE GENOMIC DNA]</scope>
    <source>
        <strain evidence="13 14">NM50_B9-20</strain>
    </source>
</reference>
<dbReference type="RefSeq" id="WP_136004113.1">
    <property type="nucleotide sequence ID" value="NZ_SRYR01000001.1"/>
</dbReference>
<dbReference type="GO" id="GO:0004721">
    <property type="term" value="F:phosphoprotein phosphatase activity"/>
    <property type="evidence" value="ECO:0007669"/>
    <property type="project" value="TreeGrafter"/>
</dbReference>
<dbReference type="EC" id="2.7.13.3" evidence="3"/>
<name>A0A4S2DR42_9CLOT</name>
<keyword evidence="10 11" id="KW-0472">Membrane</keyword>
<organism evidence="13 14">
    <name type="scientific">Clostridium sartagoforme</name>
    <dbReference type="NCBI Taxonomy" id="84031"/>
    <lineage>
        <taxon>Bacteria</taxon>
        <taxon>Bacillati</taxon>
        <taxon>Bacillota</taxon>
        <taxon>Clostridia</taxon>
        <taxon>Eubacteriales</taxon>
        <taxon>Clostridiaceae</taxon>
        <taxon>Clostridium</taxon>
    </lineage>
</organism>
<evidence type="ECO:0000256" key="6">
    <source>
        <dbReference type="ARBA" id="ARBA00022692"/>
    </source>
</evidence>
<keyword evidence="14" id="KW-1185">Reference proteome</keyword>
<keyword evidence="6 11" id="KW-0812">Transmembrane</keyword>
<evidence type="ECO:0000256" key="2">
    <source>
        <dbReference type="ARBA" id="ARBA00004651"/>
    </source>
</evidence>
<comment type="caution">
    <text evidence="13">The sequence shown here is derived from an EMBL/GenBank/DDBJ whole genome shotgun (WGS) entry which is preliminary data.</text>
</comment>
<gene>
    <name evidence="13" type="ORF">E5347_02090</name>
</gene>
<dbReference type="PANTHER" id="PTHR45453:SF2">
    <property type="entry name" value="HISTIDINE KINASE"/>
    <property type="match status" value="1"/>
</dbReference>
<dbReference type="GO" id="GO:0000155">
    <property type="term" value="F:phosphorelay sensor kinase activity"/>
    <property type="evidence" value="ECO:0007669"/>
    <property type="project" value="TreeGrafter"/>
</dbReference>
<proteinExistence type="predicted"/>